<keyword evidence="2" id="KW-0808">Transferase</keyword>
<dbReference type="InterPro" id="IPR046776">
    <property type="entry name" value="Pectate_lyase_5"/>
</dbReference>
<reference evidence="2" key="1">
    <citation type="submission" date="2020-08" db="EMBL/GenBank/DDBJ databases">
        <title>Genome public.</title>
        <authorList>
            <person name="Liu C."/>
            <person name="Sun Q."/>
        </authorList>
    </citation>
    <scope>NUCLEOTIDE SEQUENCE</scope>
    <source>
        <strain evidence="2">H8</strain>
    </source>
</reference>
<gene>
    <name evidence="2" type="ORF">H8698_02220</name>
</gene>
<dbReference type="RefSeq" id="WP_249310991.1">
    <property type="nucleotide sequence ID" value="NZ_JACRSU010000001.1"/>
</dbReference>
<proteinExistence type="predicted"/>
<sequence length="1319" mass="142788">MKKIISALVMSALLITVCPAAFGAETMSISNTEEFSAFLKEVNSKNSGLNAVLQADIDISSLENCTVGTEETPFSGTFDGNGHKISGYTVSGAEKTAGLFACIGTAGTVKNLDVEGNVSCSRAAGIAGVNSGRLDNVRNFVTVMGTQNTGGICAENRGTIVNCENLGDVYILGQAAGGGICAKNSGSVLSCSNYGKVSGNSGNLFSEHTGGIAGENTGIIEDCTNAAAVSGGNYTAGISAFNEGAFSVLKVLNFGGVSGLTNYTAGIAAFAGGDGKLSGAKNYGSVKGYGTHTAGIAADCKVPLSDSENHGPVSGSDYVAGILALAENTVVNCTNYAESTGASYVGGIAAHLNGGSLSVCRNFGRISADSHFAGGIAALAENAAIETCMNFADIFGAVSGAGNFAAGAIAKMTASSARDIASVGNVTGRDTVGGVVGYKEGSLTCAFKLDCYDGAVLNDTNKEQTAFVYARSDYNYQTGQAPLFDSGALAWMLNTQEETVPGRNVWSQGEEGYPILADSYHKPVKKIICRLNGGETVYYTNADGRITLDETTQNPDAHFYNEIGTEVGRGEILADESVEATVFVTNGEAFLNALNDEQVREITLAEDIVLSGPIPVSRGVKITGNGKQLLLKNNGFVLTDGALVLENLSIQASGAAASMTGGSLEVRGFCNISKSLGLRMSGGTFRLSGRLYNALESETNPSMIIDGTAAASGVERYVANENNEYFYHRRQKSGFAWDIVIPAAQNGLACDLYPSYGSEYVYFFLPCNTDLSSVCYQVRDIGGTVLNTYENVDLSGDLEPLVDVKMKQFKIKALKSSLPTLQITIDENFGRIEDMNSSADHSAKCYGDLILTVTEQDAKEKGFQNIVSKDKKEDTPGSLEIRGRGNYTWTSDLSEKKPYQFKLEEKEDLLGMGAAKTWILLKNNNDLIKNKLGLDLAKEIGLEFTADSAFVDLFMNGQYLGNYLLTEKVEVGKQRVNITDIDDEIKKEGLTPDTDLTGGYLLEIDNSWDEPLQIRHNNIWITVKSPEKVADKVSEDNGYAYIQERMTNILDSVFTDGKMPNGRSYLDYIDPESFAKYFWHQEFLKNGDCGRGSTFFYKDRDSIDPFIYAGPIWDNDRILEGNYPEGWYLNTIDIAGTTFPTFYQQLSKRRDFVKYLIYYYENSNLKEVFAKANEKIDEYKAYLAESAKMNSLRWGIHDLSIDWYKPLLVNRAKWIDEHYKTLLDETEPDENALHSYFENNNIVLEFSNTEKKNKEYKALIAQYDAEGRLIAVDLVPFSVKAEELVKTLTMKRNQVCRQIRTYILAPGGGVLAESGMRVK</sequence>
<comment type="caution">
    <text evidence="2">The sequence shown here is derived from an EMBL/GenBank/DDBJ whole genome shotgun (WGS) entry which is preliminary data.</text>
</comment>
<protein>
    <submittedName>
        <fullName evidence="2">CotH kinase family protein</fullName>
    </submittedName>
</protein>
<keyword evidence="2" id="KW-0418">Kinase</keyword>
<keyword evidence="3" id="KW-1185">Reference proteome</keyword>
<dbReference type="GO" id="GO:0016301">
    <property type="term" value="F:kinase activity"/>
    <property type="evidence" value="ECO:0007669"/>
    <property type="project" value="UniProtKB-KW"/>
</dbReference>
<accession>A0A926DME8</accession>
<dbReference type="EMBL" id="JACRSU010000001">
    <property type="protein sequence ID" value="MBC8539790.1"/>
    <property type="molecule type" value="Genomic_DNA"/>
</dbReference>
<dbReference type="Gene3D" id="2.160.20.110">
    <property type="match status" value="2"/>
</dbReference>
<evidence type="ECO:0000313" key="3">
    <source>
        <dbReference type="Proteomes" id="UP000611762"/>
    </source>
</evidence>
<name>A0A926DME8_9FIRM</name>
<dbReference type="InterPro" id="IPR014867">
    <property type="entry name" value="Spore_coat_CotH_CotH2/3/7"/>
</dbReference>
<evidence type="ECO:0000313" key="2">
    <source>
        <dbReference type="EMBL" id="MBC8539790.1"/>
    </source>
</evidence>
<dbReference type="SUPFAM" id="SSF51126">
    <property type="entry name" value="Pectin lyase-like"/>
    <property type="match status" value="1"/>
</dbReference>
<dbReference type="Pfam" id="PF08757">
    <property type="entry name" value="CotH"/>
    <property type="match status" value="1"/>
</dbReference>
<dbReference type="Proteomes" id="UP000611762">
    <property type="component" value="Unassembled WGS sequence"/>
</dbReference>
<feature type="signal peptide" evidence="1">
    <location>
        <begin position="1"/>
        <end position="23"/>
    </location>
</feature>
<evidence type="ECO:0000256" key="1">
    <source>
        <dbReference type="SAM" id="SignalP"/>
    </source>
</evidence>
<feature type="chain" id="PRO_5037875654" evidence="1">
    <location>
        <begin position="24"/>
        <end position="1319"/>
    </location>
</feature>
<dbReference type="Pfam" id="PF20585">
    <property type="entry name" value="Pectate_lyase_5"/>
    <property type="match status" value="1"/>
</dbReference>
<dbReference type="InterPro" id="IPR011050">
    <property type="entry name" value="Pectin_lyase_fold/virulence"/>
</dbReference>
<organism evidence="2 3">
    <name type="scientific">Congzhengia minquanensis</name>
    <dbReference type="NCBI Taxonomy" id="2763657"/>
    <lineage>
        <taxon>Bacteria</taxon>
        <taxon>Bacillati</taxon>
        <taxon>Bacillota</taxon>
        <taxon>Clostridia</taxon>
        <taxon>Eubacteriales</taxon>
        <taxon>Oscillospiraceae</taxon>
        <taxon>Congzhengia</taxon>
    </lineage>
</organism>
<keyword evidence="1" id="KW-0732">Signal</keyword>